<comment type="caution">
    <text evidence="3">The sequence shown here is derived from an EMBL/GenBank/DDBJ whole genome shotgun (WGS) entry which is preliminary data.</text>
</comment>
<name>A0A841FS29_9ACTN</name>
<dbReference type="InterPro" id="IPR006597">
    <property type="entry name" value="Sel1-like"/>
</dbReference>
<dbReference type="PROSITE" id="PS50943">
    <property type="entry name" value="HTH_CROC1"/>
    <property type="match status" value="1"/>
</dbReference>
<evidence type="ECO:0000313" key="3">
    <source>
        <dbReference type="EMBL" id="MBB6036558.1"/>
    </source>
</evidence>
<dbReference type="InterPro" id="IPR050767">
    <property type="entry name" value="Sel1_AlgK"/>
</dbReference>
<dbReference type="Gene3D" id="1.10.260.40">
    <property type="entry name" value="lambda repressor-like DNA-binding domains"/>
    <property type="match status" value="1"/>
</dbReference>
<dbReference type="GO" id="GO:0003677">
    <property type="term" value="F:DNA binding"/>
    <property type="evidence" value="ECO:0007669"/>
    <property type="project" value="InterPro"/>
</dbReference>
<dbReference type="Proteomes" id="UP000548476">
    <property type="component" value="Unassembled WGS sequence"/>
</dbReference>
<evidence type="ECO:0000313" key="4">
    <source>
        <dbReference type="Proteomes" id="UP000548476"/>
    </source>
</evidence>
<dbReference type="SUPFAM" id="SSF81901">
    <property type="entry name" value="HCP-like"/>
    <property type="match status" value="1"/>
</dbReference>
<dbReference type="SMART" id="SM00671">
    <property type="entry name" value="SEL1"/>
    <property type="match status" value="3"/>
</dbReference>
<keyword evidence="4" id="KW-1185">Reference proteome</keyword>
<proteinExistence type="predicted"/>
<gene>
    <name evidence="3" type="ORF">HNR73_004429</name>
</gene>
<organism evidence="3 4">
    <name type="scientific">Phytomonospora endophytica</name>
    <dbReference type="NCBI Taxonomy" id="714109"/>
    <lineage>
        <taxon>Bacteria</taxon>
        <taxon>Bacillati</taxon>
        <taxon>Actinomycetota</taxon>
        <taxon>Actinomycetes</taxon>
        <taxon>Micromonosporales</taxon>
        <taxon>Micromonosporaceae</taxon>
        <taxon>Phytomonospora</taxon>
    </lineage>
</organism>
<dbReference type="SMART" id="SM00530">
    <property type="entry name" value="HTH_XRE"/>
    <property type="match status" value="2"/>
</dbReference>
<dbReference type="Pfam" id="PF13560">
    <property type="entry name" value="HTH_31"/>
    <property type="match status" value="2"/>
</dbReference>
<dbReference type="InterPro" id="IPR011990">
    <property type="entry name" value="TPR-like_helical_dom_sf"/>
</dbReference>
<dbReference type="RefSeq" id="WP_184789394.1">
    <property type="nucleotide sequence ID" value="NZ_BONT01000030.1"/>
</dbReference>
<accession>A0A841FS29</accession>
<dbReference type="CDD" id="cd00093">
    <property type="entry name" value="HTH_XRE"/>
    <property type="match status" value="2"/>
</dbReference>
<reference evidence="3 4" key="1">
    <citation type="submission" date="2020-08" db="EMBL/GenBank/DDBJ databases">
        <title>Genomic Encyclopedia of Type Strains, Phase IV (KMG-IV): sequencing the most valuable type-strain genomes for metagenomic binning, comparative biology and taxonomic classification.</title>
        <authorList>
            <person name="Goeker M."/>
        </authorList>
    </citation>
    <scope>NUCLEOTIDE SEQUENCE [LARGE SCALE GENOMIC DNA]</scope>
    <source>
        <strain evidence="3 4">YIM 65646</strain>
    </source>
</reference>
<evidence type="ECO:0000259" key="2">
    <source>
        <dbReference type="PROSITE" id="PS50943"/>
    </source>
</evidence>
<dbReference type="InterPro" id="IPR010982">
    <property type="entry name" value="Lambda_DNA-bd_dom_sf"/>
</dbReference>
<dbReference type="SUPFAM" id="SSF47413">
    <property type="entry name" value="lambda repressor-like DNA-binding domains"/>
    <property type="match status" value="2"/>
</dbReference>
<feature type="domain" description="HTH cro/C1-type" evidence="2">
    <location>
        <begin position="16"/>
        <end position="70"/>
    </location>
</feature>
<dbReference type="EMBL" id="JACHGT010000009">
    <property type="protein sequence ID" value="MBB6036558.1"/>
    <property type="molecule type" value="Genomic_DNA"/>
</dbReference>
<dbReference type="PANTHER" id="PTHR11102:SF160">
    <property type="entry name" value="ERAD-ASSOCIATED E3 UBIQUITIN-PROTEIN LIGASE COMPONENT HRD3"/>
    <property type="match status" value="1"/>
</dbReference>
<protein>
    <submittedName>
        <fullName evidence="3">Transcriptional regulator with XRE-family HTH domain</fullName>
    </submittedName>
</protein>
<dbReference type="PANTHER" id="PTHR11102">
    <property type="entry name" value="SEL-1-LIKE PROTEIN"/>
    <property type="match status" value="1"/>
</dbReference>
<evidence type="ECO:0000256" key="1">
    <source>
        <dbReference type="SAM" id="MobiDB-lite"/>
    </source>
</evidence>
<feature type="region of interest" description="Disordered" evidence="1">
    <location>
        <begin position="77"/>
        <end position="98"/>
    </location>
</feature>
<dbReference type="InterPro" id="IPR001387">
    <property type="entry name" value="Cro/C1-type_HTH"/>
</dbReference>
<sequence length="356" mass="38397">MPRPAGGPGAEFGAHLRRLRVNKGLTQEQLGKYVHYSKSQISHVECGDRLPVEAVALGLDRVLDGRGRLLAAWHEARPGRGSRPPAVRPCSSEQPETPEVTDTVSFAAALQHLKLAAGVSYGDLAKHSGLPKATLHDLCRGKRASPPSTHTVTAFLVAVGVTGEDLAGWLDTLARIRVPAWGRDRLRRGAESGDPAAMHRYAEHLREIGETAGAERWRRSAAEAGSVEAMIELGTAHRRAAELDAAASWWLRAASAGDATAMNYLALLAANRDDAQLAEHWYRASAEAGSVEAMHNLALILDDRNEPEAAERWYLMAARAGDDGAMENLAAIYRARGDLPKAGIMKSLAQRRRAEG</sequence>
<dbReference type="Gene3D" id="1.25.40.10">
    <property type="entry name" value="Tetratricopeptide repeat domain"/>
    <property type="match status" value="1"/>
</dbReference>
<dbReference type="AlphaFoldDB" id="A0A841FS29"/>